<keyword evidence="4" id="KW-0808">Transferase</keyword>
<name>A0A1H4TEB4_9PSEU</name>
<dbReference type="InterPro" id="IPR036291">
    <property type="entry name" value="NAD(P)-bd_dom_sf"/>
</dbReference>
<dbReference type="GO" id="GO:0006633">
    <property type="term" value="P:fatty acid biosynthetic process"/>
    <property type="evidence" value="ECO:0007669"/>
    <property type="project" value="InterPro"/>
</dbReference>
<keyword evidence="2" id="KW-0596">Phosphopantetheine</keyword>
<evidence type="ECO:0000256" key="10">
    <source>
        <dbReference type="ARBA" id="ARBA00060158"/>
    </source>
</evidence>
<dbReference type="InterPro" id="IPR014043">
    <property type="entry name" value="Acyl_transferase_dom"/>
</dbReference>
<dbReference type="InterPro" id="IPR020841">
    <property type="entry name" value="PKS_Beta-ketoAc_synthase_dom"/>
</dbReference>
<feature type="region of interest" description="C-terminal hotdog fold" evidence="14">
    <location>
        <begin position="2543"/>
        <end position="2682"/>
    </location>
</feature>
<sequence>MENEEKLLEYLKQVTAKLRQARARLREATEREPIAVVGMGCRFPGGVRDPEGLWQLLASGGDAVSPFPADRGWDVDALYDPDSDGDGTTYVAQGGFLHGAADFDAGFFGISPREALAMDPQQRLLLEVAWEAVENAGLDPASLRGSATGVFAGAAPSGYLGAGAALEGSEGHLITGNVTSVISGRVSYTLGLEGPAVTVDTACSSSLVALHLACQALRAEECSLALAGGVTVIADPAEFVGFSKQRVLAADGRCKAFGAGADGMGIAEGAGLVLLERLSDARRHGHEVFAVLTGGAVNSDGASNGLTAPNGPSQQRVIRAALTSAKLAASDVDVVEAHGTGTELGDPIEAQALLATYGQGRAEDRPLWLGSVKSNIGHAQQAAGIAGVIKVVQALRHGVLPATLHAGEPSPHVDWAAGNVRLLQEAVPWPAGERPRRGAVSAFGISGTNAHVIVEEAPTADAAAPGQPTVLTGPATPWVVSGHGADGLAAQAGRLREHVLDGPGTPADVAWSLATTRTAFDRRAVVVTGEDRAAALAAIATGQPAAGVVTGAVPAAGAGRTVFVFPGQGSQWAGMGRELAEVSPVFAARLAECAEALSPYLELDLDGGSEAADVVQPALWAVMVSLAEVWRAAGVVPDAVVGHSQGEIAAAVVSGALSLEDGARVVALRSKVLTALAGHGGMLSIAEPAEAVRARIAPWGERLSVAAVNGPQSTVVSGEPEALRELAEAADVRTRMIPVDYASHSAQVDELRAEILRVLDGISPRTAEIPMVSAMTGEWLAGPELDPAYWYASLRETVEFERAVRILGESGHGVFLETSPHAVLTGAVADTVGGAVVTGTLRRADGGAERLLTSFAEAWTRGVTVDWTTVLSGRTVPLPTYAFRHRRFWPRPAEPAPAQRTGEDAEFWAAVDDGRLADVLDVPGTEAAAVLPALSAWRRRSREDAEVTGWRYRITWAPVPEPGAGVLSGTWLVVGDPAETAPVADALTARGAEVVTAASPSVMNDSFMTSAARKESFMTSLAGVVSLLALDENPLPAHLAVPAGVAATLALVQALADAGIEAPLWALTRGAVAATPGEAPSLAQAQVWGLAQVAALELPERWGGLVDLPPTWDDRTAARLAAVLAGCGEDQVALRPTGVLARRLVRAKPPRPGRTYRPRGTALITGGTGLIGSRTAAWLAERGAPRVVLTSRSGPAAAGVAALAADLAGGGTAVDVLTCDTAERAQVAGLLDRIAATGPALSCVMHAAGVARAAFVTDTTVEELADVSAAKVLGARWLDELTTDLDAFVLFSSGAATWGSGLLAGYAAANAALDALADARRARGLAATSLAWGLWGGGGMGAGDAGDQLRRYGLRVMDPEKGIRALAQALDNGDWLLAVADVDWATFAPTFTLRRPSPLLSTLPDAVSALAVPEAEAVPVGELAQRLAPLPPAERLAALTDVVRAEAAAVLGHLGGDAIEADRAFRDLGFDSVTAVELRNRLTEAAGVRLPSTVVFDYPSAAALAGHLAGELFGAAPAVAEPVVAAAATDDPIAIVGMGCRFPGGVSAPEQLWDVLDAGIDAISPFPRDRGWDIRGLYGQEGGFVADAAEFDPGFFGISPREALAMDPQQRLLLEVSWEALERAGIDPTSLKGSRTGVFAGGWLQVYGNVLAQSSMQGYTPASDGGSVLSGRVSYTLGLEGPAVTVDTACSSSLVALHLAIQALRAGECTLALAGGVTVMPTPGAFGFGAALALAENGRCKPFSADADGMGMGEGAAMLAVERLSDARRLGHPVLALVRGSAVNQDGASNGLTAPNGPSQQRVIRAALANAGLSTSDVDVVEAHGTGTVLGDPIEAGALIATYGQDRDRPVWLGSVKSNLGHTQAAAGAAGLMKLVLAMHHGVLPRTLHADEVSPHIDWAAGRVELLTSPVPWPAGERPRRAAVSGFGISGTNAHVVIEEPPAAVSTVDARTPVLTGAAHAWPVSGRTPEGLAGQAGRLREFALARPDLDPADVAWSLATTRTTFAHRAVVVGADREDLAARLAAVATGQPDAGAIVGAAPAGGPGKVVFVFPGQGSQWPGMGRQLLEESPVFAAKFAECATALRSFVDWDPVEALAGDLATADVLQPVLWAIMVSLAEVWRAAGITPDAVVGHSQGEIAAACVAGILSLEDAAQVVALRSRALSELDVEGGMLSVVLPAEEVRPLLAPWAGRLSVAAVNSPAATVVSGEPGALTEFERELRARKVLRWRIPQTDFVAHSALCEPVESVLATALADLTPTAGDVPFFSTVRGTWLDGTALDAGYWYANVRETVRFADAVTALAASGHRAFVEVSAHPVLTTAVEEVLGGLPVAVGTLRRDDGGAARMLASLAQAHAHGLPVDWPAVSGGGRRVELPTYAFQHKRYWPRPSGAAAGGAEDLGLSPVGHPLLGAAIERADGGELVCTGRLSLRTHPWLADHAIRGTVILPGAAFAELAFAAAERAGCGLVEDLTLEAPLTVPGEGAVALQAVVATPDADGRRALTVYSRTGDDLPWTRHASGILAPAGDLPAPDGDFAQWPPADAEPLDIGGFYAATADGGYALGPAFQGLKAVWQRGTDVFAEAELPEDTAADAALYGVHPALLDAVQQAGVFATGGWDAGETWLSFGWTGLALHAAHARTVRVRLRRDPDGGLAMTAADATGAPVFTIDAVVMRRAEAVAPADDAGDALFGIDWTPVRAGALPPGPWVVLGDDLVPAFTAAGVPVRRVATLAEAAALAPSFVVAAVPADDSPVPAAARRVTAAALGLVQDWLAAEDCEAARLVLVTRSAVAAVPGEPVADLTGAAVWGLVRSAQSENPDRLVLADLPLSAGPAQVTALAKALASREPELAVRGDRALTRRLVRPTSGLSIPDGGLPYRLAAADHSSDLALVPFPEAARPLAPGEVRVAVRAAALDGDAPTRTGPLGHRFAGIVVETAPDVTAFATGDRVQGAGPAASQVVARAADLASLTGDFVGALGTGPVRDVRRAVLDGPVVLTFPATPGEPGTVLITGGTGTLGGVVARHLADAGRAKRVLLTSRSGPGAAGVPGLAAGLAGRGVDVDVTTCDAAEPAGLATLLDRVPALTGVVHAAGVLDDGVIGSLTPDRVERVMRPKADAAWHLDRLTRDRDLDLFVLFSSAAATLGAPGQGNYAAANGFLDALAADRRAAGLPAVSLTWGLWAETSGMTESTDRARLARTGIGALGTDQGLALLDLALGRDEPLLAPVPLDVPTLRAISRAGGRLPAVLHGLAPAPRVATDTAAGPALRERLAAAGPDGRTAVLTDLVREQAAAVLGHGAPEAVDPGTAFLEQGMDSLTAVEFRNRLALVTGLRLTGPLAFDHPTPSALAAYLADRLADTPSAVSESDTEPDSLVTLYRRAAADGRAAEVMRLVQGLAGFREQFTGAPERTPPLVPVTRGPASPALVCVPSFAGTADAREFARFGGGFRGLRPVSALPVPGFAPGEPLAATPDALLAAYADTVRKSLNGAPFALAGYSSGGLVAHALAARLADLGTVPAAVVLIDTFTPESAGVPDDVLAALPGAVLEGGADVPGGDAWLTALAHYYAFDWRGLPRLDVPALLVRAADPVPGSTVDGTGSPWEFSRVVTTLTVPGDHFTMMREHAESTARAVEWWLAEQQGGI</sequence>
<evidence type="ECO:0000313" key="18">
    <source>
        <dbReference type="EMBL" id="SEC54590.1"/>
    </source>
</evidence>
<dbReference type="GO" id="GO:0031177">
    <property type="term" value="F:phosphopantetheine binding"/>
    <property type="evidence" value="ECO:0007669"/>
    <property type="project" value="InterPro"/>
</dbReference>
<dbReference type="PROSITE" id="PS00606">
    <property type="entry name" value="KS3_1"/>
    <property type="match status" value="2"/>
</dbReference>
<dbReference type="Pfam" id="PF00550">
    <property type="entry name" value="PP-binding"/>
    <property type="match status" value="2"/>
</dbReference>
<dbReference type="Pfam" id="PF00698">
    <property type="entry name" value="Acyl_transf_1"/>
    <property type="match status" value="2"/>
</dbReference>
<dbReference type="EMBL" id="FNSO01000004">
    <property type="protein sequence ID" value="SEC54590.1"/>
    <property type="molecule type" value="Genomic_DNA"/>
</dbReference>
<comment type="catalytic activity">
    <reaction evidence="9">
        <text>6 (S)-methylmalonyl-CoA + propanoyl-CoA + 6 NADPH + 12 H(+) = 6-deoxyerythronolide B + 6 CO2 + 6 NADP(+) + 7 CoA + H2O</text>
        <dbReference type="Rhea" id="RHEA:23068"/>
        <dbReference type="ChEBI" id="CHEBI:15377"/>
        <dbReference type="ChEBI" id="CHEBI:15378"/>
        <dbReference type="ChEBI" id="CHEBI:16089"/>
        <dbReference type="ChEBI" id="CHEBI:16526"/>
        <dbReference type="ChEBI" id="CHEBI:57287"/>
        <dbReference type="ChEBI" id="CHEBI:57327"/>
        <dbReference type="ChEBI" id="CHEBI:57392"/>
        <dbReference type="ChEBI" id="CHEBI:57783"/>
        <dbReference type="ChEBI" id="CHEBI:58349"/>
        <dbReference type="EC" id="2.3.1.94"/>
    </reaction>
</comment>
<dbReference type="Gene3D" id="3.40.47.10">
    <property type="match status" value="2"/>
</dbReference>
<dbReference type="GO" id="GO:0047879">
    <property type="term" value="F:erythronolide synthase activity"/>
    <property type="evidence" value="ECO:0007669"/>
    <property type="project" value="UniProtKB-EC"/>
</dbReference>
<dbReference type="InterPro" id="IPR016039">
    <property type="entry name" value="Thiolase-like"/>
</dbReference>
<dbReference type="Gene3D" id="1.10.1200.10">
    <property type="entry name" value="ACP-like"/>
    <property type="match status" value="2"/>
</dbReference>
<dbReference type="InterPro" id="IPR020802">
    <property type="entry name" value="TesA-like"/>
</dbReference>
<dbReference type="Gene3D" id="3.10.129.110">
    <property type="entry name" value="Polyketide synthase dehydratase"/>
    <property type="match status" value="1"/>
</dbReference>
<dbReference type="InterPro" id="IPR049900">
    <property type="entry name" value="PKS_mFAS_DH"/>
</dbReference>
<evidence type="ECO:0000256" key="1">
    <source>
        <dbReference type="ARBA" id="ARBA00001957"/>
    </source>
</evidence>
<dbReference type="InterPro" id="IPR016035">
    <property type="entry name" value="Acyl_Trfase/lysoPLipase"/>
</dbReference>
<feature type="active site" description="Proton donor; for dehydratase activity" evidence="14">
    <location>
        <position position="2604"/>
    </location>
</feature>
<comment type="cofactor">
    <cofactor evidence="1">
        <name>pantetheine 4'-phosphate</name>
        <dbReference type="ChEBI" id="CHEBI:47942"/>
    </cofactor>
</comment>
<dbReference type="SMART" id="SM00823">
    <property type="entry name" value="PKS_PP"/>
    <property type="match status" value="2"/>
</dbReference>
<dbReference type="GO" id="GO:0004315">
    <property type="term" value="F:3-oxoacyl-[acyl-carrier-protein] synthase activity"/>
    <property type="evidence" value="ECO:0007669"/>
    <property type="project" value="InterPro"/>
</dbReference>
<dbReference type="InterPro" id="IPR041618">
    <property type="entry name" value="PKS_DE"/>
</dbReference>
<dbReference type="PANTHER" id="PTHR43775">
    <property type="entry name" value="FATTY ACID SYNTHASE"/>
    <property type="match status" value="1"/>
</dbReference>
<dbReference type="CDD" id="cd08952">
    <property type="entry name" value="KR_1_SDR_x"/>
    <property type="match status" value="1"/>
</dbReference>
<dbReference type="PROSITE" id="PS50075">
    <property type="entry name" value="CARRIER"/>
    <property type="match status" value="2"/>
</dbReference>
<dbReference type="InterPro" id="IPR009081">
    <property type="entry name" value="PP-bd_ACP"/>
</dbReference>
<feature type="region of interest" description="N-terminal hotdog fold" evidence="14">
    <location>
        <begin position="2407"/>
        <end position="2529"/>
    </location>
</feature>
<gene>
    <name evidence="18" type="ORF">SAMN04489727_4153</name>
</gene>
<dbReference type="InterPro" id="IPR006162">
    <property type="entry name" value="Ppantetheine_attach_site"/>
</dbReference>
<dbReference type="SMART" id="SM01294">
    <property type="entry name" value="PKS_PP_betabranch"/>
    <property type="match status" value="2"/>
</dbReference>
<comment type="subunit">
    <text evidence="12">Homodimer. Erythronolide synthase is composed of EryAI, EryAII and EryAIII multimodular (2 modules) polypeptides each coding for a functional synthase subunit which participates in 2 of the six FAS-like elongation steps required for formation of the polyketide. Module 1, 2, 3, 4, 5, and 6 participating in biosynthesis steps 1, 2, 3, 4, 5, and 6, respectively.</text>
</comment>
<keyword evidence="7" id="KW-0511">Multifunctional enzyme</keyword>
<dbReference type="InterPro" id="IPR057326">
    <property type="entry name" value="KR_dom"/>
</dbReference>
<dbReference type="Pfam" id="PF18369">
    <property type="entry name" value="PKS_DE"/>
    <property type="match status" value="1"/>
</dbReference>
<dbReference type="SUPFAM" id="SSF53474">
    <property type="entry name" value="alpha/beta-Hydrolases"/>
    <property type="match status" value="1"/>
</dbReference>
<dbReference type="InterPro" id="IPR042104">
    <property type="entry name" value="PKS_dehydratase_sf"/>
</dbReference>
<dbReference type="RefSeq" id="WP_091309784.1">
    <property type="nucleotide sequence ID" value="NZ_FNSO01000004.1"/>
</dbReference>
<accession>A0A1H4TEB4</accession>
<dbReference type="SMART" id="SM00824">
    <property type="entry name" value="PKS_TE"/>
    <property type="match status" value="1"/>
</dbReference>
<dbReference type="CDD" id="cd08956">
    <property type="entry name" value="KR_3_FAS_SDR_x"/>
    <property type="match status" value="1"/>
</dbReference>
<dbReference type="InterPro" id="IPR013968">
    <property type="entry name" value="PKS_KR"/>
</dbReference>
<evidence type="ECO:0000256" key="14">
    <source>
        <dbReference type="PROSITE-ProRule" id="PRU01363"/>
    </source>
</evidence>
<dbReference type="NCBIfam" id="NF045894">
    <property type="entry name" value="PKS_plus_SDR"/>
    <property type="match status" value="1"/>
</dbReference>
<dbReference type="CDD" id="cd00833">
    <property type="entry name" value="PKS"/>
    <property type="match status" value="2"/>
</dbReference>
<dbReference type="Pfam" id="PF02801">
    <property type="entry name" value="Ketoacyl-synt_C"/>
    <property type="match status" value="2"/>
</dbReference>
<keyword evidence="5" id="KW-0677">Repeat</keyword>
<dbReference type="InterPro" id="IPR014031">
    <property type="entry name" value="Ketoacyl_synth_C"/>
</dbReference>
<evidence type="ECO:0000256" key="11">
    <source>
        <dbReference type="ARBA" id="ARBA00060622"/>
    </source>
</evidence>
<dbReference type="Gene3D" id="3.40.50.720">
    <property type="entry name" value="NAD(P)-binding Rossmann-like Domain"/>
    <property type="match status" value="2"/>
</dbReference>
<evidence type="ECO:0000256" key="6">
    <source>
        <dbReference type="ARBA" id="ARBA00023194"/>
    </source>
</evidence>
<feature type="domain" description="Carrier" evidence="15">
    <location>
        <begin position="3280"/>
        <end position="3355"/>
    </location>
</feature>
<dbReference type="GO" id="GO:0004312">
    <property type="term" value="F:fatty acid synthase activity"/>
    <property type="evidence" value="ECO:0007669"/>
    <property type="project" value="TreeGrafter"/>
</dbReference>
<feature type="domain" description="PKS/mFAS DH" evidence="17">
    <location>
        <begin position="2407"/>
        <end position="2682"/>
    </location>
</feature>
<dbReference type="InterPro" id="IPR015083">
    <property type="entry name" value="NorB/c/GfsB-D-like_docking"/>
</dbReference>
<comment type="function">
    <text evidence="10">Involved in the biosynthesis of antibiotic erythromycin via the biosynthesis of its aglycone precursor, 6-deoxyerythronolide B (6-dEB).</text>
</comment>
<evidence type="ECO:0000256" key="5">
    <source>
        <dbReference type="ARBA" id="ARBA00022737"/>
    </source>
</evidence>
<dbReference type="InterPro" id="IPR049551">
    <property type="entry name" value="PKS_DH_C"/>
</dbReference>
<evidence type="ECO:0000256" key="4">
    <source>
        <dbReference type="ARBA" id="ARBA00022679"/>
    </source>
</evidence>
<dbReference type="InterPro" id="IPR016036">
    <property type="entry name" value="Malonyl_transacylase_ACP-bd"/>
</dbReference>
<dbReference type="SMART" id="SM00827">
    <property type="entry name" value="PKS_AT"/>
    <property type="match status" value="2"/>
</dbReference>
<dbReference type="InterPro" id="IPR029058">
    <property type="entry name" value="AB_hydrolase_fold"/>
</dbReference>
<evidence type="ECO:0000259" key="16">
    <source>
        <dbReference type="PROSITE" id="PS52004"/>
    </source>
</evidence>
<keyword evidence="6" id="KW-0045">Antibiotic biosynthesis</keyword>
<dbReference type="Proteomes" id="UP000199622">
    <property type="component" value="Unassembled WGS sequence"/>
</dbReference>
<feature type="domain" description="Ketosynthase family 3 (KS3)" evidence="16">
    <location>
        <begin position="31"/>
        <end position="456"/>
    </location>
</feature>
<evidence type="ECO:0000259" key="17">
    <source>
        <dbReference type="PROSITE" id="PS52019"/>
    </source>
</evidence>
<dbReference type="SUPFAM" id="SSF53901">
    <property type="entry name" value="Thiolase-like"/>
    <property type="match status" value="2"/>
</dbReference>
<evidence type="ECO:0000259" key="15">
    <source>
        <dbReference type="PROSITE" id="PS50075"/>
    </source>
</evidence>
<dbReference type="Pfam" id="PF00975">
    <property type="entry name" value="Thioesterase"/>
    <property type="match status" value="1"/>
</dbReference>
<keyword evidence="19" id="KW-1185">Reference proteome</keyword>
<dbReference type="SUPFAM" id="SSF52151">
    <property type="entry name" value="FabD/lysophospholipase-like"/>
    <property type="match status" value="2"/>
</dbReference>
<dbReference type="Gene3D" id="3.40.50.11460">
    <property type="match status" value="1"/>
</dbReference>
<dbReference type="InterPro" id="IPR049552">
    <property type="entry name" value="PKS_DH_N"/>
</dbReference>
<evidence type="ECO:0000256" key="7">
    <source>
        <dbReference type="ARBA" id="ARBA00023268"/>
    </source>
</evidence>
<dbReference type="SMART" id="SM00822">
    <property type="entry name" value="PKS_KR"/>
    <property type="match status" value="2"/>
</dbReference>
<proteinExistence type="predicted"/>
<dbReference type="InterPro" id="IPR050091">
    <property type="entry name" value="PKS_NRPS_Biosynth_Enz"/>
</dbReference>
<reference evidence="19" key="1">
    <citation type="submission" date="2016-10" db="EMBL/GenBank/DDBJ databases">
        <authorList>
            <person name="Varghese N."/>
            <person name="Submissions S."/>
        </authorList>
    </citation>
    <scope>NUCLEOTIDE SEQUENCE [LARGE SCALE GENOMIC DNA]</scope>
    <source>
        <strain evidence="19">DSM 44544</strain>
    </source>
</reference>
<dbReference type="InterPro" id="IPR020807">
    <property type="entry name" value="PKS_DH"/>
</dbReference>
<organism evidence="18 19">
    <name type="scientific">Amycolatopsis tolypomycina</name>
    <dbReference type="NCBI Taxonomy" id="208445"/>
    <lineage>
        <taxon>Bacteria</taxon>
        <taxon>Bacillati</taxon>
        <taxon>Actinomycetota</taxon>
        <taxon>Actinomycetes</taxon>
        <taxon>Pseudonocardiales</taxon>
        <taxon>Pseudonocardiaceae</taxon>
        <taxon>Amycolatopsis</taxon>
    </lineage>
</organism>
<dbReference type="Pfam" id="PF08659">
    <property type="entry name" value="KR"/>
    <property type="match status" value="2"/>
</dbReference>
<dbReference type="InterPro" id="IPR014030">
    <property type="entry name" value="Ketoacyl_synth_N"/>
</dbReference>
<dbReference type="InterPro" id="IPR032821">
    <property type="entry name" value="PKS_assoc"/>
</dbReference>
<dbReference type="Pfam" id="PF14765">
    <property type="entry name" value="PS-DH"/>
    <property type="match status" value="1"/>
</dbReference>
<protein>
    <recommendedName>
        <fullName evidence="13">6-deoxyerythronolide-B synthase</fullName>
        <ecNumber evidence="13">2.3.1.94</ecNumber>
    </recommendedName>
</protein>
<evidence type="ECO:0000256" key="2">
    <source>
        <dbReference type="ARBA" id="ARBA00022450"/>
    </source>
</evidence>
<dbReference type="InterPro" id="IPR055123">
    <property type="entry name" value="SpnB-like_Rossmann"/>
</dbReference>
<dbReference type="PROSITE" id="PS52004">
    <property type="entry name" value="KS3_2"/>
    <property type="match status" value="2"/>
</dbReference>
<dbReference type="SUPFAM" id="SSF47336">
    <property type="entry name" value="ACP-like"/>
    <property type="match status" value="1"/>
</dbReference>
<dbReference type="GO" id="GO:0033068">
    <property type="term" value="P:macrolide biosynthetic process"/>
    <property type="evidence" value="ECO:0007669"/>
    <property type="project" value="UniProtKB-ARBA"/>
</dbReference>
<dbReference type="InterPro" id="IPR018201">
    <property type="entry name" value="Ketoacyl_synth_AS"/>
</dbReference>
<dbReference type="Gene3D" id="3.40.50.1820">
    <property type="entry name" value="alpha/beta hydrolase"/>
    <property type="match status" value="1"/>
</dbReference>
<evidence type="ECO:0000313" key="19">
    <source>
        <dbReference type="Proteomes" id="UP000199622"/>
    </source>
</evidence>
<evidence type="ECO:0000256" key="8">
    <source>
        <dbReference type="ARBA" id="ARBA00023315"/>
    </source>
</evidence>
<dbReference type="FunFam" id="3.40.366.10:FF:000002">
    <property type="entry name" value="Probable polyketide synthase 2"/>
    <property type="match status" value="1"/>
</dbReference>
<dbReference type="InterPro" id="IPR001227">
    <property type="entry name" value="Ac_transferase_dom_sf"/>
</dbReference>
<dbReference type="SUPFAM" id="SSF55048">
    <property type="entry name" value="Probable ACP-binding domain of malonyl-CoA ACP transacylase"/>
    <property type="match status" value="2"/>
</dbReference>
<evidence type="ECO:0000256" key="9">
    <source>
        <dbReference type="ARBA" id="ARBA00052442"/>
    </source>
</evidence>
<dbReference type="SMART" id="SM00825">
    <property type="entry name" value="PKS_KS"/>
    <property type="match status" value="2"/>
</dbReference>
<feature type="domain" description="Carrier" evidence="15">
    <location>
        <begin position="1437"/>
        <end position="1512"/>
    </location>
</feature>
<dbReference type="Gene3D" id="3.40.366.10">
    <property type="entry name" value="Malonyl-Coenzyme A Acyl Carrier Protein, domain 2"/>
    <property type="match status" value="2"/>
</dbReference>
<evidence type="ECO:0000256" key="13">
    <source>
        <dbReference type="ARBA" id="ARBA00066981"/>
    </source>
</evidence>
<evidence type="ECO:0000256" key="12">
    <source>
        <dbReference type="ARBA" id="ARBA00063272"/>
    </source>
</evidence>
<dbReference type="FunFam" id="1.10.1200.10:FF:000007">
    <property type="entry name" value="Probable polyketide synthase pks17"/>
    <property type="match status" value="2"/>
</dbReference>
<dbReference type="PROSITE" id="PS52019">
    <property type="entry name" value="PKS_MFAS_DH"/>
    <property type="match status" value="1"/>
</dbReference>
<dbReference type="InterPro" id="IPR011032">
    <property type="entry name" value="GroES-like_sf"/>
</dbReference>
<dbReference type="FunFam" id="3.40.47.10:FF:000019">
    <property type="entry name" value="Polyketide synthase type I"/>
    <property type="match status" value="2"/>
</dbReference>
<comment type="pathway">
    <text evidence="11">Antibiotic biosynthesis; erythromycin biosynthesis.</text>
</comment>
<dbReference type="Gene3D" id="6.10.140.1830">
    <property type="match status" value="1"/>
</dbReference>
<dbReference type="Pfam" id="PF08990">
    <property type="entry name" value="Docking"/>
    <property type="match status" value="1"/>
</dbReference>
<dbReference type="Pfam" id="PF00109">
    <property type="entry name" value="ketoacyl-synt"/>
    <property type="match status" value="2"/>
</dbReference>
<feature type="domain" description="Ketosynthase family 3 (KS3)" evidence="16">
    <location>
        <begin position="1530"/>
        <end position="1940"/>
    </location>
</feature>
<dbReference type="Gene3D" id="3.30.70.3290">
    <property type="match status" value="2"/>
</dbReference>
<dbReference type="PANTHER" id="PTHR43775:SF51">
    <property type="entry name" value="INACTIVE PHENOLPHTHIOCEROL SYNTHESIS POLYKETIDE SYNTHASE TYPE I PKS1-RELATED"/>
    <property type="match status" value="1"/>
</dbReference>
<dbReference type="Pfam" id="PF16197">
    <property type="entry name" value="KAsynt_C_assoc"/>
    <property type="match status" value="2"/>
</dbReference>
<dbReference type="EC" id="2.3.1.94" evidence="13"/>
<dbReference type="STRING" id="208445.SAMN04489727_4153"/>
<feature type="active site" description="Proton acceptor; for dehydratase activity" evidence="14">
    <location>
        <position position="2439"/>
    </location>
</feature>
<dbReference type="InterPro" id="IPR036736">
    <property type="entry name" value="ACP-like_sf"/>
</dbReference>
<dbReference type="SUPFAM" id="SSF51735">
    <property type="entry name" value="NAD(P)-binding Rossmann-fold domains"/>
    <property type="match status" value="4"/>
</dbReference>
<dbReference type="Pfam" id="PF21089">
    <property type="entry name" value="PKS_DH_N"/>
    <property type="match status" value="1"/>
</dbReference>
<dbReference type="SMART" id="SM00826">
    <property type="entry name" value="PKS_DH"/>
    <property type="match status" value="1"/>
</dbReference>
<dbReference type="InterPro" id="IPR020806">
    <property type="entry name" value="PKS_PP-bd"/>
</dbReference>
<evidence type="ECO:0000256" key="3">
    <source>
        <dbReference type="ARBA" id="ARBA00022553"/>
    </source>
</evidence>
<dbReference type="InterPro" id="IPR001031">
    <property type="entry name" value="Thioesterase"/>
</dbReference>
<dbReference type="Gene3D" id="3.90.180.10">
    <property type="entry name" value="Medium-chain alcohol dehydrogenases, catalytic domain"/>
    <property type="match status" value="1"/>
</dbReference>
<keyword evidence="3" id="KW-0597">Phosphoprotein</keyword>
<dbReference type="SUPFAM" id="SSF50129">
    <property type="entry name" value="GroES-like"/>
    <property type="match status" value="1"/>
</dbReference>
<keyword evidence="8" id="KW-0012">Acyltransferase</keyword>
<dbReference type="OrthoDB" id="9778690at2"/>
<dbReference type="PROSITE" id="PS00012">
    <property type="entry name" value="PHOSPHOPANTETHEINE"/>
    <property type="match status" value="1"/>
</dbReference>
<dbReference type="Pfam" id="PF22953">
    <property type="entry name" value="SpnB_Rossmann"/>
    <property type="match status" value="1"/>
</dbReference>